<accession>A0A1S8X778</accession>
<evidence type="ECO:0000256" key="3">
    <source>
        <dbReference type="ARBA" id="ARBA00022692"/>
    </source>
</evidence>
<evidence type="ECO:0000256" key="2">
    <source>
        <dbReference type="ARBA" id="ARBA00022448"/>
    </source>
</evidence>
<reference evidence="9 10" key="1">
    <citation type="submission" date="2015-03" db="EMBL/GenBank/DDBJ databases">
        <title>Draft genome of the nematode, Opisthorchis viverrini.</title>
        <authorList>
            <person name="Mitreva M."/>
        </authorList>
    </citation>
    <scope>NUCLEOTIDE SEQUENCE [LARGE SCALE GENOMIC DNA]</scope>
    <source>
        <strain evidence="9">Khon Kaen</strain>
    </source>
</reference>
<dbReference type="InterPro" id="IPR000175">
    <property type="entry name" value="Na/ntran_symport"/>
</dbReference>
<protein>
    <submittedName>
        <fullName evidence="9">Sodium:neurotransmitter symporter family protein</fullName>
    </submittedName>
</protein>
<dbReference type="GO" id="GO:0005886">
    <property type="term" value="C:plasma membrane"/>
    <property type="evidence" value="ECO:0007669"/>
    <property type="project" value="TreeGrafter"/>
</dbReference>
<keyword evidence="5 7" id="KW-0472">Membrane</keyword>
<dbReference type="PANTHER" id="PTHR11616">
    <property type="entry name" value="SODIUM/CHLORIDE DEPENDENT TRANSPORTER"/>
    <property type="match status" value="1"/>
</dbReference>
<feature type="transmembrane region" description="Helical" evidence="7">
    <location>
        <begin position="239"/>
        <end position="257"/>
    </location>
</feature>
<dbReference type="GO" id="GO:0089718">
    <property type="term" value="P:amino acid import across plasma membrane"/>
    <property type="evidence" value="ECO:0007669"/>
    <property type="project" value="TreeGrafter"/>
</dbReference>
<feature type="transmembrane region" description="Helical" evidence="7">
    <location>
        <begin position="277"/>
        <end position="300"/>
    </location>
</feature>
<evidence type="ECO:0000256" key="7">
    <source>
        <dbReference type="SAM" id="Phobius"/>
    </source>
</evidence>
<keyword evidence="6" id="KW-0915">Sodium</keyword>
<keyword evidence="2" id="KW-0813">Transport</keyword>
<keyword evidence="6" id="KW-0479">Metal-binding</keyword>
<dbReference type="GO" id="GO:0005283">
    <property type="term" value="F:amino acid:sodium symporter activity"/>
    <property type="evidence" value="ECO:0007669"/>
    <property type="project" value="TreeGrafter"/>
</dbReference>
<feature type="transmembrane region" description="Helical" evidence="7">
    <location>
        <begin position="312"/>
        <end position="334"/>
    </location>
</feature>
<evidence type="ECO:0000256" key="1">
    <source>
        <dbReference type="ARBA" id="ARBA00004141"/>
    </source>
</evidence>
<proteinExistence type="predicted"/>
<keyword evidence="8" id="KW-0732">Signal</keyword>
<dbReference type="PRINTS" id="PR00176">
    <property type="entry name" value="NANEUSMPORT"/>
</dbReference>
<gene>
    <name evidence="9" type="ORF">X801_01539</name>
</gene>
<evidence type="ECO:0000313" key="10">
    <source>
        <dbReference type="Proteomes" id="UP000243686"/>
    </source>
</evidence>
<name>A0A1S8X778_OPIVI</name>
<evidence type="ECO:0000256" key="6">
    <source>
        <dbReference type="PIRSR" id="PIRSR600175-1"/>
    </source>
</evidence>
<feature type="signal peptide" evidence="8">
    <location>
        <begin position="1"/>
        <end position="20"/>
    </location>
</feature>
<dbReference type="Proteomes" id="UP000243686">
    <property type="component" value="Unassembled WGS sequence"/>
</dbReference>
<evidence type="ECO:0000256" key="8">
    <source>
        <dbReference type="SAM" id="SignalP"/>
    </source>
</evidence>
<evidence type="ECO:0000313" key="9">
    <source>
        <dbReference type="EMBL" id="OON22558.1"/>
    </source>
</evidence>
<feature type="transmembrane region" description="Helical" evidence="7">
    <location>
        <begin position="152"/>
        <end position="181"/>
    </location>
</feature>
<dbReference type="SUPFAM" id="SSF161070">
    <property type="entry name" value="SNF-like"/>
    <property type="match status" value="1"/>
</dbReference>
<sequence length="376" mass="41839">MLVFCLFSTWTLTFAGLVKGFESARKIRFLTSTVPYIFLLILLIRGATLPGAWIGVETGFKPKWSDLLKLEVWSSAAIQVLFAVGPAWGGVITMASYNKHDRPLFRDVFVVPLACFFVSLFAGATALTVMGHQMHVGGVNAIQRLRHYGPGISFIVYSEALVKIPCAAICSVFFFAMLYVLGLSSQFIHLDVLTTGFSEIFPTDVRRWRLLLLLGVIFVEALLGLVFLTQGGFHLFRVIDWYAAAFGVLIIGIRRLLIDVQMMLGELRTITKICWSALMLVLSPPMFVLAITSSIVTIATQPDESRAMLPTWSLAIGWFIVILSTIGLPITMIYKLSIHKCDTHKLVLPSEEYASHVADRRARKKSELAHVEGNLH</sequence>
<feature type="transmembrane region" description="Helical" evidence="7">
    <location>
        <begin position="210"/>
        <end position="233"/>
    </location>
</feature>
<feature type="transmembrane region" description="Helical" evidence="7">
    <location>
        <begin position="109"/>
        <end position="131"/>
    </location>
</feature>
<dbReference type="EMBL" id="KV891739">
    <property type="protein sequence ID" value="OON22558.1"/>
    <property type="molecule type" value="Genomic_DNA"/>
</dbReference>
<keyword evidence="3 7" id="KW-0812">Transmembrane</keyword>
<evidence type="ECO:0000256" key="5">
    <source>
        <dbReference type="ARBA" id="ARBA00023136"/>
    </source>
</evidence>
<dbReference type="AlphaFoldDB" id="A0A1S8X778"/>
<feature type="binding site" evidence="6">
    <location>
        <position position="181"/>
    </location>
    <ligand>
        <name>Na(+)</name>
        <dbReference type="ChEBI" id="CHEBI:29101"/>
        <label>1</label>
    </ligand>
</feature>
<dbReference type="InterPro" id="IPR037272">
    <property type="entry name" value="SNS_sf"/>
</dbReference>
<organism evidence="9 10">
    <name type="scientific">Opisthorchis viverrini</name>
    <name type="common">Southeast Asian liver fluke</name>
    <dbReference type="NCBI Taxonomy" id="6198"/>
    <lineage>
        <taxon>Eukaryota</taxon>
        <taxon>Metazoa</taxon>
        <taxon>Spiralia</taxon>
        <taxon>Lophotrochozoa</taxon>
        <taxon>Platyhelminthes</taxon>
        <taxon>Trematoda</taxon>
        <taxon>Digenea</taxon>
        <taxon>Opisthorchiida</taxon>
        <taxon>Opisthorchiata</taxon>
        <taxon>Opisthorchiidae</taxon>
        <taxon>Opisthorchis</taxon>
    </lineage>
</organism>
<feature type="non-terminal residue" evidence="9">
    <location>
        <position position="376"/>
    </location>
</feature>
<keyword evidence="10" id="KW-1185">Reference proteome</keyword>
<feature type="transmembrane region" description="Helical" evidence="7">
    <location>
        <begin position="76"/>
        <end position="97"/>
    </location>
</feature>
<keyword evidence="4 7" id="KW-1133">Transmembrane helix</keyword>
<comment type="subcellular location">
    <subcellularLocation>
        <location evidence="1">Membrane</location>
        <topology evidence="1">Multi-pass membrane protein</topology>
    </subcellularLocation>
</comment>
<feature type="binding site" evidence="6">
    <location>
        <position position="185"/>
    </location>
    <ligand>
        <name>Na(+)</name>
        <dbReference type="ChEBI" id="CHEBI:29101"/>
        <label>1</label>
    </ligand>
</feature>
<dbReference type="Pfam" id="PF00209">
    <property type="entry name" value="SNF"/>
    <property type="match status" value="1"/>
</dbReference>
<dbReference type="PANTHER" id="PTHR11616:SF241">
    <property type="entry name" value="SODIUM- AND CHLORIDE-DEPENDENT GLYCINE TRANSPORTER 2"/>
    <property type="match status" value="1"/>
</dbReference>
<feature type="transmembrane region" description="Helical" evidence="7">
    <location>
        <begin position="36"/>
        <end position="56"/>
    </location>
</feature>
<feature type="chain" id="PRO_5013340647" evidence="8">
    <location>
        <begin position="21"/>
        <end position="376"/>
    </location>
</feature>
<dbReference type="PROSITE" id="PS50267">
    <property type="entry name" value="NA_NEUROTRAN_SYMP_3"/>
    <property type="match status" value="1"/>
</dbReference>
<evidence type="ECO:0000256" key="4">
    <source>
        <dbReference type="ARBA" id="ARBA00022989"/>
    </source>
</evidence>
<dbReference type="GO" id="GO:0046872">
    <property type="term" value="F:metal ion binding"/>
    <property type="evidence" value="ECO:0007669"/>
    <property type="project" value="UniProtKB-KW"/>
</dbReference>